<name>A0AAE1VBB9_9SOLA</name>
<gene>
    <name evidence="1" type="ORF">RND71_026489</name>
</gene>
<dbReference type="AlphaFoldDB" id="A0AAE1VBB9"/>
<reference evidence="1" key="1">
    <citation type="submission" date="2023-12" db="EMBL/GenBank/DDBJ databases">
        <title>Genome assembly of Anisodus tanguticus.</title>
        <authorList>
            <person name="Wang Y.-J."/>
        </authorList>
    </citation>
    <scope>NUCLEOTIDE SEQUENCE</scope>
    <source>
        <strain evidence="1">KB-2021</strain>
        <tissue evidence="1">Leaf</tissue>
    </source>
</reference>
<sequence length="83" mass="10006">MKPADCIVVVEELWWKAFDWQLLKDGLGHSSMWTNHKSLYRDELEHVEELPRSIHASGMDTIYTYYDTWFGSENCQSFFNWRE</sequence>
<protein>
    <submittedName>
        <fullName evidence="1">Uncharacterized protein</fullName>
    </submittedName>
</protein>
<evidence type="ECO:0000313" key="1">
    <source>
        <dbReference type="EMBL" id="KAK4354295.1"/>
    </source>
</evidence>
<evidence type="ECO:0000313" key="2">
    <source>
        <dbReference type="Proteomes" id="UP001291623"/>
    </source>
</evidence>
<proteinExistence type="predicted"/>
<organism evidence="1 2">
    <name type="scientific">Anisodus tanguticus</name>
    <dbReference type="NCBI Taxonomy" id="243964"/>
    <lineage>
        <taxon>Eukaryota</taxon>
        <taxon>Viridiplantae</taxon>
        <taxon>Streptophyta</taxon>
        <taxon>Embryophyta</taxon>
        <taxon>Tracheophyta</taxon>
        <taxon>Spermatophyta</taxon>
        <taxon>Magnoliopsida</taxon>
        <taxon>eudicotyledons</taxon>
        <taxon>Gunneridae</taxon>
        <taxon>Pentapetalae</taxon>
        <taxon>asterids</taxon>
        <taxon>lamiids</taxon>
        <taxon>Solanales</taxon>
        <taxon>Solanaceae</taxon>
        <taxon>Solanoideae</taxon>
        <taxon>Hyoscyameae</taxon>
        <taxon>Anisodus</taxon>
    </lineage>
</organism>
<dbReference type="Proteomes" id="UP001291623">
    <property type="component" value="Unassembled WGS sequence"/>
</dbReference>
<comment type="caution">
    <text evidence="1">The sequence shown here is derived from an EMBL/GenBank/DDBJ whole genome shotgun (WGS) entry which is preliminary data.</text>
</comment>
<dbReference type="EMBL" id="JAVYJV010000014">
    <property type="protein sequence ID" value="KAK4354295.1"/>
    <property type="molecule type" value="Genomic_DNA"/>
</dbReference>
<accession>A0AAE1VBB9</accession>
<keyword evidence="2" id="KW-1185">Reference proteome</keyword>